<dbReference type="AlphaFoldDB" id="A0A0M4MY94"/>
<dbReference type="PATRIC" id="fig|361183.4.peg.2758"/>
<organism evidence="1 2">
    <name type="scientific">Altererythrobacter epoxidivorans</name>
    <dbReference type="NCBI Taxonomy" id="361183"/>
    <lineage>
        <taxon>Bacteria</taxon>
        <taxon>Pseudomonadati</taxon>
        <taxon>Pseudomonadota</taxon>
        <taxon>Alphaproteobacteria</taxon>
        <taxon>Sphingomonadales</taxon>
        <taxon>Erythrobacteraceae</taxon>
        <taxon>Altererythrobacter</taxon>
    </lineage>
</organism>
<sequence>MTQSPSRSIAAMLAAFLITIVSMQAVVTVPPAQASVVSAPVAA</sequence>
<evidence type="ECO:0000313" key="1">
    <source>
        <dbReference type="EMBL" id="ALE18075.1"/>
    </source>
</evidence>
<reference evidence="1 2" key="1">
    <citation type="submission" date="2015-09" db="EMBL/GenBank/DDBJ databases">
        <title>Complete genome sequence of a benzo[a]pyrene-degrading bacterium Altererythrobacter epoxidivorans CGMCC 1.7731T.</title>
        <authorList>
            <person name="Li Z."/>
            <person name="Cheng H."/>
            <person name="Huo Y."/>
            <person name="Xu X."/>
        </authorList>
    </citation>
    <scope>NUCLEOTIDE SEQUENCE [LARGE SCALE GENOMIC DNA]</scope>
    <source>
        <strain evidence="1 2">CGMCC 1.7731</strain>
    </source>
</reference>
<keyword evidence="2" id="KW-1185">Reference proteome</keyword>
<proteinExistence type="predicted"/>
<dbReference type="KEGG" id="aep:AMC99_02804"/>
<dbReference type="EMBL" id="CP012669">
    <property type="protein sequence ID" value="ALE18075.1"/>
    <property type="molecule type" value="Genomic_DNA"/>
</dbReference>
<accession>A0A0M4MY94</accession>
<evidence type="ECO:0000313" key="2">
    <source>
        <dbReference type="Proteomes" id="UP000057938"/>
    </source>
</evidence>
<dbReference type="Proteomes" id="UP000057938">
    <property type="component" value="Chromosome"/>
</dbReference>
<gene>
    <name evidence="1" type="ORF">AMC99_02804</name>
</gene>
<protein>
    <submittedName>
        <fullName evidence="1">Uncharacterized protein</fullName>
    </submittedName>
</protein>
<dbReference type="STRING" id="361183.AMC99_02804"/>
<name>A0A0M4MY94_9SPHN</name>
<dbReference type="RefSeq" id="WP_257719953.1">
    <property type="nucleotide sequence ID" value="NZ_CP012669.1"/>
</dbReference>